<organism evidence="1 3">
    <name type="scientific">Diaphorina citri</name>
    <name type="common">Asian citrus psyllid</name>
    <dbReference type="NCBI Taxonomy" id="121845"/>
    <lineage>
        <taxon>Eukaryota</taxon>
        <taxon>Metazoa</taxon>
        <taxon>Ecdysozoa</taxon>
        <taxon>Arthropoda</taxon>
        <taxon>Hexapoda</taxon>
        <taxon>Insecta</taxon>
        <taxon>Pterygota</taxon>
        <taxon>Neoptera</taxon>
        <taxon>Paraneoptera</taxon>
        <taxon>Hemiptera</taxon>
        <taxon>Sternorrhyncha</taxon>
        <taxon>Psylloidea</taxon>
        <taxon>Psyllidae</taxon>
        <taxon>Diaphorininae</taxon>
        <taxon>Diaphorina</taxon>
    </lineage>
</organism>
<gene>
    <name evidence="2 3" type="primary">LOC113468806</name>
</gene>
<protein>
    <submittedName>
        <fullName evidence="2">Uncharacterized protein LOC113468806 isoform X1</fullName>
    </submittedName>
    <submittedName>
        <fullName evidence="3">Uncharacterized protein LOC113468806 isoform X2</fullName>
    </submittedName>
</protein>
<keyword evidence="1" id="KW-1185">Reference proteome</keyword>
<dbReference type="PaxDb" id="121845-A0A3Q0J040"/>
<dbReference type="RefSeq" id="XP_026681823.1">
    <property type="nucleotide sequence ID" value="XM_026826022.1"/>
</dbReference>
<proteinExistence type="predicted"/>
<dbReference type="GeneID" id="113468806"/>
<dbReference type="KEGG" id="dci:113468806"/>
<dbReference type="AlphaFoldDB" id="A0A3Q0J040"/>
<evidence type="ECO:0000313" key="2">
    <source>
        <dbReference type="RefSeq" id="XP_026681823.1"/>
    </source>
</evidence>
<dbReference type="Proteomes" id="UP000079169">
    <property type="component" value="Unplaced"/>
</dbReference>
<evidence type="ECO:0000313" key="1">
    <source>
        <dbReference type="Proteomes" id="UP000079169"/>
    </source>
</evidence>
<name>A0A3Q0J040_DIACI</name>
<evidence type="ECO:0000313" key="3">
    <source>
        <dbReference type="RefSeq" id="XP_026681824.1"/>
    </source>
</evidence>
<reference evidence="2 3" key="1">
    <citation type="submission" date="2025-04" db="UniProtKB">
        <authorList>
            <consortium name="RefSeq"/>
        </authorList>
    </citation>
    <scope>IDENTIFICATION</scope>
</reference>
<sequence>MWLMWSEGQLRIEHLYSRVCITGDDNITGCTCYLSLVCNTNEEFCEGQRNKYGLVSHVNSGDTDYECQGRSERSILCQEIGQELLIILLLIFKKLTTVVGFLEFAMCLAV</sequence>
<dbReference type="RefSeq" id="XP_026681824.1">
    <property type="nucleotide sequence ID" value="XM_026826023.1"/>
</dbReference>
<accession>A0A3Q0J040</accession>